<dbReference type="NCBIfam" id="TIGR03087">
    <property type="entry name" value="stp1"/>
    <property type="match status" value="1"/>
</dbReference>
<dbReference type="PANTHER" id="PTHR45947">
    <property type="entry name" value="SULFOQUINOVOSYL TRANSFERASE SQD2"/>
    <property type="match status" value="1"/>
</dbReference>
<sequence length="401" mass="45139">MEILFLSHRFPYPPTRGDKIRSFNMVKHLHEAGHKVTVASLARSAEEAESCEGIKDFCDDFVLCTVDNRVQAMRMGLRLLTSEPSSMGFFYSSKLQKEVHRLLAEKNFDLIVVFSSTAAQYVSHVSHIPKFLDFCDMDSQKWLAYAKFKPWPISMGYHLEGTKLERQERALCDQFDICTCATDFEVDTLVGYNTGVASGFFPNGVDFDFFTPGEGDYDRRSISFVGRMDYYPNEECVLSFCKTVFPALQEKYPDVTFTVIGAAPPANIMALNDLPGVTVTGTVDDIRTYVRKTAVMVTPLEIARGTQNKILEGMAMGVPIISSRTAARGVDAIASEHILTATSPDEYVTHISKIFDDEAERDRLAKTGRDRVTTHHNWPRAMALFVKAIDQGMEIFHKKNR</sequence>
<evidence type="ECO:0000313" key="1">
    <source>
        <dbReference type="EMBL" id="VAX07830.1"/>
    </source>
</evidence>
<dbReference type="SUPFAM" id="SSF53756">
    <property type="entry name" value="UDP-Glycosyltransferase/glycogen phosphorylase"/>
    <property type="match status" value="1"/>
</dbReference>
<dbReference type="PANTHER" id="PTHR45947:SF3">
    <property type="entry name" value="SULFOQUINOVOSYL TRANSFERASE SQD2"/>
    <property type="match status" value="1"/>
</dbReference>
<reference evidence="1" key="1">
    <citation type="submission" date="2018-06" db="EMBL/GenBank/DDBJ databases">
        <authorList>
            <person name="Zhirakovskaya E."/>
        </authorList>
    </citation>
    <scope>NUCLEOTIDE SEQUENCE</scope>
</reference>
<dbReference type="EMBL" id="UOFW01000223">
    <property type="protein sequence ID" value="VAX07830.1"/>
    <property type="molecule type" value="Genomic_DNA"/>
</dbReference>
<dbReference type="Pfam" id="PF13692">
    <property type="entry name" value="Glyco_trans_1_4"/>
    <property type="match status" value="1"/>
</dbReference>
<dbReference type="AlphaFoldDB" id="A0A3B1BBS9"/>
<name>A0A3B1BBS9_9ZZZZ</name>
<keyword evidence="1" id="KW-0808">Transferase</keyword>
<dbReference type="CDD" id="cd03801">
    <property type="entry name" value="GT4_PimA-like"/>
    <property type="match status" value="1"/>
</dbReference>
<dbReference type="InterPro" id="IPR017521">
    <property type="entry name" value="Sugar_tfrase_PEP-CTERM_Stp1"/>
</dbReference>
<accession>A0A3B1BBS9</accession>
<dbReference type="GO" id="GO:0016757">
    <property type="term" value="F:glycosyltransferase activity"/>
    <property type="evidence" value="ECO:0007669"/>
    <property type="project" value="TreeGrafter"/>
</dbReference>
<organism evidence="1">
    <name type="scientific">hydrothermal vent metagenome</name>
    <dbReference type="NCBI Taxonomy" id="652676"/>
    <lineage>
        <taxon>unclassified sequences</taxon>
        <taxon>metagenomes</taxon>
        <taxon>ecological metagenomes</taxon>
    </lineage>
</organism>
<dbReference type="InterPro" id="IPR050194">
    <property type="entry name" value="Glycosyltransferase_grp1"/>
</dbReference>
<protein>
    <submittedName>
        <fullName evidence="1">FIG137776: Glycosyltransferase</fullName>
    </submittedName>
</protein>
<proteinExistence type="predicted"/>
<gene>
    <name evidence="1" type="ORF">MNBD_ALPHA03-1085</name>
</gene>
<dbReference type="Gene3D" id="3.40.50.2000">
    <property type="entry name" value="Glycogen Phosphorylase B"/>
    <property type="match status" value="2"/>
</dbReference>